<dbReference type="PANTHER" id="PTHR11511">
    <property type="entry name" value="LARVAL STORAGE PROTEIN/PHENOLOXIDASE"/>
    <property type="match status" value="1"/>
</dbReference>
<evidence type="ECO:0000256" key="1">
    <source>
        <dbReference type="ARBA" id="ARBA00022761"/>
    </source>
</evidence>
<dbReference type="InterPro" id="IPR005203">
    <property type="entry name" value="Hemocyanin_C"/>
</dbReference>
<organism evidence="6 7">
    <name type="scientific">Exocentrus adspersus</name>
    <dbReference type="NCBI Taxonomy" id="1586481"/>
    <lineage>
        <taxon>Eukaryota</taxon>
        <taxon>Metazoa</taxon>
        <taxon>Ecdysozoa</taxon>
        <taxon>Arthropoda</taxon>
        <taxon>Hexapoda</taxon>
        <taxon>Insecta</taxon>
        <taxon>Pterygota</taxon>
        <taxon>Neoptera</taxon>
        <taxon>Endopterygota</taxon>
        <taxon>Coleoptera</taxon>
        <taxon>Polyphaga</taxon>
        <taxon>Cucujiformia</taxon>
        <taxon>Chrysomeloidea</taxon>
        <taxon>Cerambycidae</taxon>
        <taxon>Lamiinae</taxon>
        <taxon>Acanthocinini</taxon>
        <taxon>Exocentrus</taxon>
    </lineage>
</organism>
<evidence type="ECO:0000259" key="5">
    <source>
        <dbReference type="Pfam" id="PF03723"/>
    </source>
</evidence>
<feature type="domain" description="Hemocyanin middle" evidence="3">
    <location>
        <begin position="166"/>
        <end position="442"/>
    </location>
</feature>
<protein>
    <submittedName>
        <fullName evidence="6">Uncharacterized protein</fullName>
    </submittedName>
</protein>
<dbReference type="SUPFAM" id="SSF81296">
    <property type="entry name" value="E set domains"/>
    <property type="match status" value="1"/>
</dbReference>
<dbReference type="InterPro" id="IPR037020">
    <property type="entry name" value="Hemocyanin_C_sf"/>
</dbReference>
<dbReference type="Pfam" id="PF03723">
    <property type="entry name" value="Hemocyanin_C"/>
    <property type="match status" value="1"/>
</dbReference>
<dbReference type="Gene3D" id="1.20.1370.10">
    <property type="entry name" value="Hemocyanin, N-terminal domain"/>
    <property type="match status" value="1"/>
</dbReference>
<accession>A0AAV8W8R4</accession>
<dbReference type="GO" id="GO:0045735">
    <property type="term" value="F:nutrient reservoir activity"/>
    <property type="evidence" value="ECO:0007669"/>
    <property type="project" value="UniProtKB-KW"/>
</dbReference>
<dbReference type="InterPro" id="IPR008922">
    <property type="entry name" value="Di-copper_centre_dom_sf"/>
</dbReference>
<dbReference type="InterPro" id="IPR005204">
    <property type="entry name" value="Hemocyanin_N"/>
</dbReference>
<keyword evidence="1" id="KW-0758">Storage protein</keyword>
<sequence length="713" mass="83944">MKVLVVVFLCLGAACLATPPGTKDHWTGIRKYKISDKTMLERQKNILRLFKNINQICSCKDELQIASTYSIEQHSADYTNSQVVKQFLIYHKQGLLPKDSIFSVFNDVHLREAVTLFKLLYYAKDYDTFYKTAVWARNHVNAGMFVYALSVALVHRADTYSMVVPPIYEVLPMAFFNTEVIQEADVFKQKLTYTGEGRKHVIVSNYSGYYLNLHPEQSLSYYTEDIGLNSFYYYCNVYYPFWMDGEEFKLKNDRRGEQYYYLYQQLLARYYLERLSNGFGEIGTIDWDEPVRTGYYPSLTYPNGLEFPSRPNFAKLSEYFYNYGQSWSFKSKYGYSHRLVKDYERRIRDVIDWGYIPTKDGKQIDIYTPDGFDVLGNIVEGNPDSPNTRYFGALQIFARHLLGYAPQPLNSYKVAPSVLEHFETASRDPAFYQFYKRIVLLFQQYKTHLPPYSYNELFFPGVKVEKIDVDRLVTYFDYFDSDITNSIYLTQEELDKENVQVKVRQQRLNHKPFSYRINVNAETAQEAVVRVYLGPKYDEYGRKIDIKENRINFIEMDCFNWQLKAGKNVIERNSMQLYWFVPDRTSIKDIYKKVLGALTDEEELQLDASEAFYGFPNRLLLPKGKRDGQVFQIYVIINEYKMPSIQQGKQHVDFYYHKVGTGFNFVDNYAFGYPFDRIIDEYNFYVPNSAFKDVVIYHKTLEEVNSPQAQNEP</sequence>
<keyword evidence="2" id="KW-0732">Signal</keyword>
<dbReference type="AlphaFoldDB" id="A0AAV8W8R4"/>
<keyword evidence="7" id="KW-1185">Reference proteome</keyword>
<dbReference type="GO" id="GO:0005615">
    <property type="term" value="C:extracellular space"/>
    <property type="evidence" value="ECO:0007669"/>
    <property type="project" value="UniProtKB-ARBA"/>
</dbReference>
<dbReference type="PRINTS" id="PR00187">
    <property type="entry name" value="HAEMOCYANIN"/>
</dbReference>
<dbReference type="Pfam" id="PF00372">
    <property type="entry name" value="Hemocyanin_M"/>
    <property type="match status" value="1"/>
</dbReference>
<gene>
    <name evidence="6" type="ORF">NQ315_001568</name>
</gene>
<dbReference type="Gene3D" id="2.60.40.1520">
    <property type="entry name" value="Hemocyanin, C-terminal domain"/>
    <property type="match status" value="1"/>
</dbReference>
<dbReference type="PROSITE" id="PS51257">
    <property type="entry name" value="PROKAR_LIPOPROTEIN"/>
    <property type="match status" value="1"/>
</dbReference>
<evidence type="ECO:0000313" key="7">
    <source>
        <dbReference type="Proteomes" id="UP001159042"/>
    </source>
</evidence>
<evidence type="ECO:0000259" key="3">
    <source>
        <dbReference type="Pfam" id="PF00372"/>
    </source>
</evidence>
<feature type="domain" description="Hemocyanin C-terminal" evidence="5">
    <location>
        <begin position="451"/>
        <end position="698"/>
    </location>
</feature>
<comment type="caution">
    <text evidence="6">The sequence shown here is derived from an EMBL/GenBank/DDBJ whole genome shotgun (WGS) entry which is preliminary data.</text>
</comment>
<evidence type="ECO:0000259" key="4">
    <source>
        <dbReference type="Pfam" id="PF03722"/>
    </source>
</evidence>
<dbReference type="PROSITE" id="PS00210">
    <property type="entry name" value="HEMOCYANIN_2"/>
    <property type="match status" value="1"/>
</dbReference>
<dbReference type="InterPro" id="IPR013788">
    <property type="entry name" value="Hemocyanin/hexamerin"/>
</dbReference>
<dbReference type="Gene3D" id="1.10.1280.10">
    <property type="entry name" value="Di-copper center containing domain from catechol oxidase"/>
    <property type="match status" value="1"/>
</dbReference>
<evidence type="ECO:0000256" key="2">
    <source>
        <dbReference type="SAM" id="SignalP"/>
    </source>
</evidence>
<reference evidence="6 7" key="1">
    <citation type="journal article" date="2023" name="Insect Mol. Biol.">
        <title>Genome sequencing provides insights into the evolution of gene families encoding plant cell wall-degrading enzymes in longhorned beetles.</title>
        <authorList>
            <person name="Shin N.R."/>
            <person name="Okamura Y."/>
            <person name="Kirsch R."/>
            <person name="Pauchet Y."/>
        </authorList>
    </citation>
    <scope>NUCLEOTIDE SEQUENCE [LARGE SCALE GENOMIC DNA]</scope>
    <source>
        <strain evidence="6">EAD_L_NR</strain>
    </source>
</reference>
<dbReference type="Proteomes" id="UP001159042">
    <property type="component" value="Unassembled WGS sequence"/>
</dbReference>
<dbReference type="Pfam" id="PF03722">
    <property type="entry name" value="Hemocyanin_N"/>
    <property type="match status" value="1"/>
</dbReference>
<dbReference type="EMBL" id="JANEYG010000005">
    <property type="protein sequence ID" value="KAJ8923020.1"/>
    <property type="molecule type" value="Genomic_DNA"/>
</dbReference>
<dbReference type="SUPFAM" id="SSF48056">
    <property type="entry name" value="Di-copper centre-containing domain"/>
    <property type="match status" value="1"/>
</dbReference>
<dbReference type="SUPFAM" id="SSF48050">
    <property type="entry name" value="Hemocyanin, N-terminal domain"/>
    <property type="match status" value="1"/>
</dbReference>
<dbReference type="InterPro" id="IPR000896">
    <property type="entry name" value="Hemocyanin/hexamerin_mid_dom"/>
</dbReference>
<name>A0AAV8W8R4_9CUCU</name>
<dbReference type="PANTHER" id="PTHR11511:SF5">
    <property type="entry name" value="FAT-BODY PROTEIN 1-RELATED"/>
    <property type="match status" value="1"/>
</dbReference>
<feature type="signal peptide" evidence="2">
    <location>
        <begin position="1"/>
        <end position="17"/>
    </location>
</feature>
<feature type="chain" id="PRO_5043451558" evidence="2">
    <location>
        <begin position="18"/>
        <end position="713"/>
    </location>
</feature>
<evidence type="ECO:0000313" key="6">
    <source>
        <dbReference type="EMBL" id="KAJ8923020.1"/>
    </source>
</evidence>
<dbReference type="InterPro" id="IPR036697">
    <property type="entry name" value="Hemocyanin_N_sf"/>
</dbReference>
<feature type="domain" description="Hemocyanin N-terminal" evidence="4">
    <location>
        <begin position="39"/>
        <end position="159"/>
    </location>
</feature>
<dbReference type="InterPro" id="IPR014756">
    <property type="entry name" value="Ig_E-set"/>
</dbReference>
<proteinExistence type="predicted"/>